<feature type="domain" description="Aldehyde dehydrogenase" evidence="6">
    <location>
        <begin position="27"/>
        <end position="486"/>
    </location>
</feature>
<dbReference type="SUPFAM" id="SSF53720">
    <property type="entry name" value="ALDH-like"/>
    <property type="match status" value="1"/>
</dbReference>
<evidence type="ECO:0000313" key="8">
    <source>
        <dbReference type="Proteomes" id="UP001501536"/>
    </source>
</evidence>
<dbReference type="PANTHER" id="PTHR42986:SF1">
    <property type="entry name" value="BENZALDEHYDE DEHYDROGENASE YFMT"/>
    <property type="match status" value="1"/>
</dbReference>
<dbReference type="EMBL" id="BAABCJ010000005">
    <property type="protein sequence ID" value="GAA3705659.1"/>
    <property type="molecule type" value="Genomic_DNA"/>
</dbReference>
<dbReference type="PANTHER" id="PTHR42986">
    <property type="entry name" value="BENZALDEHYDE DEHYDROGENASE YFMT"/>
    <property type="match status" value="1"/>
</dbReference>
<keyword evidence="2 5" id="KW-0560">Oxidoreductase</keyword>
<accession>A0ABP7DKG1</accession>
<evidence type="ECO:0000256" key="3">
    <source>
        <dbReference type="ARBA" id="ARBA00023027"/>
    </source>
</evidence>
<protein>
    <submittedName>
        <fullName evidence="7">Aldehyde dehydrogenase family protein</fullName>
    </submittedName>
</protein>
<evidence type="ECO:0000256" key="2">
    <source>
        <dbReference type="ARBA" id="ARBA00023002"/>
    </source>
</evidence>
<dbReference type="InterPro" id="IPR015590">
    <property type="entry name" value="Aldehyde_DH_dom"/>
</dbReference>
<evidence type="ECO:0000256" key="5">
    <source>
        <dbReference type="RuleBase" id="RU003345"/>
    </source>
</evidence>
<dbReference type="InterPro" id="IPR016162">
    <property type="entry name" value="Ald_DH_N"/>
</dbReference>
<dbReference type="Proteomes" id="UP001501536">
    <property type="component" value="Unassembled WGS sequence"/>
</dbReference>
<evidence type="ECO:0000313" key="7">
    <source>
        <dbReference type="EMBL" id="GAA3705659.1"/>
    </source>
</evidence>
<dbReference type="PROSITE" id="PS00687">
    <property type="entry name" value="ALDEHYDE_DEHYDR_GLU"/>
    <property type="match status" value="1"/>
</dbReference>
<dbReference type="Gene3D" id="3.40.605.10">
    <property type="entry name" value="Aldehyde Dehydrogenase, Chain A, domain 1"/>
    <property type="match status" value="1"/>
</dbReference>
<comment type="caution">
    <text evidence="7">The sequence shown here is derived from an EMBL/GenBank/DDBJ whole genome shotgun (WGS) entry which is preliminary data.</text>
</comment>
<dbReference type="InterPro" id="IPR016161">
    <property type="entry name" value="Ald_DH/histidinol_DH"/>
</dbReference>
<name>A0ABP7DKG1_9MICC</name>
<evidence type="ECO:0000256" key="4">
    <source>
        <dbReference type="PROSITE-ProRule" id="PRU10007"/>
    </source>
</evidence>
<keyword evidence="8" id="KW-1185">Reference proteome</keyword>
<gene>
    <name evidence="7" type="ORF">GCM10022377_19220</name>
</gene>
<sequence>MTTSSQEKTAATFAGQPVNAQFIAGEWRQGRSERVNTNTNPYDDSLLARIQQASAEDLDEAYRAAEAAQPAWAAMVPRERAKIIRRAGEILEERREEIVSWLVKEGGATVLKANIEVSLAAGITAESASFPTRVHGTIHPSNTEDREMRVYRKPVGVVGVISPWNFPLHLSQRSVAPALAVGNAVVIKPASDTPVTGGLLLARVFEEAGLPQGVLSVVVGAGSEIGDEFVAHPVPRLISFTGSTPVGQQVGATATAGEHLKKVSLELGGNAPLVVLDDADIDAAVAEAVPGTFLHSGQICMSVNRIIVQAPVYDEFVEKFTAAARSVTYGDPSAEGVLVGPVVNDTQLEGLKKKIAGARAEGATVAVEQDITGRVVPPHVFVDVTADMEIAREEIFGPMVSILKANDEEDALRLANDHVYGLSSSVFTQDLDRGVRFAQRVKAGMTYVNEMTVQDEAHVAFGGERNSGLGRFNGEWAIEEFTAAHTIGVKRLPGTADPKE</sequence>
<reference evidence="8" key="1">
    <citation type="journal article" date="2019" name="Int. J. Syst. Evol. Microbiol.">
        <title>The Global Catalogue of Microorganisms (GCM) 10K type strain sequencing project: providing services to taxonomists for standard genome sequencing and annotation.</title>
        <authorList>
            <consortium name="The Broad Institute Genomics Platform"/>
            <consortium name="The Broad Institute Genome Sequencing Center for Infectious Disease"/>
            <person name="Wu L."/>
            <person name="Ma J."/>
        </authorList>
    </citation>
    <scope>NUCLEOTIDE SEQUENCE [LARGE SCALE GENOMIC DNA]</scope>
    <source>
        <strain evidence="8">JCM 16961</strain>
    </source>
</reference>
<keyword evidence="3" id="KW-0520">NAD</keyword>
<evidence type="ECO:0000259" key="6">
    <source>
        <dbReference type="Pfam" id="PF00171"/>
    </source>
</evidence>
<feature type="active site" evidence="4">
    <location>
        <position position="266"/>
    </location>
</feature>
<dbReference type="Gene3D" id="3.40.309.10">
    <property type="entry name" value="Aldehyde Dehydrogenase, Chain A, domain 2"/>
    <property type="match status" value="1"/>
</dbReference>
<proteinExistence type="inferred from homology"/>
<dbReference type="RefSeq" id="WP_344883616.1">
    <property type="nucleotide sequence ID" value="NZ_BAABCJ010000005.1"/>
</dbReference>
<evidence type="ECO:0000256" key="1">
    <source>
        <dbReference type="ARBA" id="ARBA00009986"/>
    </source>
</evidence>
<dbReference type="InterPro" id="IPR016163">
    <property type="entry name" value="Ald_DH_C"/>
</dbReference>
<dbReference type="InterPro" id="IPR029510">
    <property type="entry name" value="Ald_DH_CS_GLU"/>
</dbReference>
<dbReference type="Pfam" id="PF00171">
    <property type="entry name" value="Aldedh"/>
    <property type="match status" value="1"/>
</dbReference>
<organism evidence="7 8">
    <name type="scientific">Zhihengliuella alba</name>
    <dbReference type="NCBI Taxonomy" id="547018"/>
    <lineage>
        <taxon>Bacteria</taxon>
        <taxon>Bacillati</taxon>
        <taxon>Actinomycetota</taxon>
        <taxon>Actinomycetes</taxon>
        <taxon>Micrococcales</taxon>
        <taxon>Micrococcaceae</taxon>
        <taxon>Zhihengliuella</taxon>
    </lineage>
</organism>
<comment type="similarity">
    <text evidence="1 5">Belongs to the aldehyde dehydrogenase family.</text>
</comment>